<dbReference type="AlphaFoldDB" id="A0A183J5H6"/>
<dbReference type="EMBL" id="UZAM01015116">
    <property type="protein sequence ID" value="VDP37314.1"/>
    <property type="molecule type" value="Genomic_DNA"/>
</dbReference>
<accession>A0A183J5H6</accession>
<protein>
    <submittedName>
        <fullName evidence="1 3">Uncharacterized protein</fullName>
    </submittedName>
</protein>
<dbReference type="Proteomes" id="UP000270296">
    <property type="component" value="Unassembled WGS sequence"/>
</dbReference>
<dbReference type="OrthoDB" id="192887at2759"/>
<evidence type="ECO:0000313" key="3">
    <source>
        <dbReference type="WBParaSite" id="SBAD_0001150401-mRNA-1"/>
    </source>
</evidence>
<evidence type="ECO:0000313" key="2">
    <source>
        <dbReference type="Proteomes" id="UP000270296"/>
    </source>
</evidence>
<keyword evidence="2" id="KW-1185">Reference proteome</keyword>
<name>A0A183J5H6_9BILA</name>
<evidence type="ECO:0000313" key="1">
    <source>
        <dbReference type="EMBL" id="VDP37314.1"/>
    </source>
</evidence>
<organism evidence="3">
    <name type="scientific">Soboliphyme baturini</name>
    <dbReference type="NCBI Taxonomy" id="241478"/>
    <lineage>
        <taxon>Eukaryota</taxon>
        <taxon>Metazoa</taxon>
        <taxon>Ecdysozoa</taxon>
        <taxon>Nematoda</taxon>
        <taxon>Enoplea</taxon>
        <taxon>Dorylaimia</taxon>
        <taxon>Dioctophymatida</taxon>
        <taxon>Dioctophymatoidea</taxon>
        <taxon>Soboliphymatidae</taxon>
        <taxon>Soboliphyme</taxon>
    </lineage>
</organism>
<dbReference type="WBParaSite" id="SBAD_0001150401-mRNA-1">
    <property type="protein sequence ID" value="SBAD_0001150401-mRNA-1"/>
    <property type="gene ID" value="SBAD_0001150401"/>
</dbReference>
<reference evidence="3" key="1">
    <citation type="submission" date="2016-06" db="UniProtKB">
        <authorList>
            <consortium name="WormBaseParasite"/>
        </authorList>
    </citation>
    <scope>IDENTIFICATION</scope>
</reference>
<sequence>MLLINPEPRNSVDEVLQHPCVNVWFDEVEINAGIGALQQRAFWTFIDFAHAVKEEQFERCRSPGGTSSVREIGSERRCGAFFDESLKVSASEQQLVVFTTTTTVVSTRKYKLCLEAEHAADLGRQSG</sequence>
<gene>
    <name evidence="1" type="ORF">SBAD_LOCUS11124</name>
</gene>
<proteinExistence type="predicted"/>
<reference evidence="1 2" key="2">
    <citation type="submission" date="2018-11" db="EMBL/GenBank/DDBJ databases">
        <authorList>
            <consortium name="Pathogen Informatics"/>
        </authorList>
    </citation>
    <scope>NUCLEOTIDE SEQUENCE [LARGE SCALE GENOMIC DNA]</scope>
</reference>